<reference evidence="6" key="1">
    <citation type="submission" date="2016-06" db="UniProtKB">
        <authorList>
            <consortium name="WormBaseParasite"/>
        </authorList>
    </citation>
    <scope>IDENTIFICATION</scope>
</reference>
<reference evidence="4 5" key="2">
    <citation type="submission" date="2018-11" db="EMBL/GenBank/DDBJ databases">
        <authorList>
            <consortium name="Pathogen Informatics"/>
        </authorList>
    </citation>
    <scope>NUCLEOTIDE SEQUENCE [LARGE SCALE GENOMIC DNA]</scope>
</reference>
<keyword evidence="1" id="KW-0378">Hydrolase</keyword>
<dbReference type="GO" id="GO:0006310">
    <property type="term" value="P:DNA recombination"/>
    <property type="evidence" value="ECO:0007669"/>
    <property type="project" value="UniProtKB-KW"/>
</dbReference>
<sequence length="131" mass="14710">MQIVDKRIEEIFFLDGPGEIGKTFLIRLILAAIRPQNDTVLALASSGIERINIARGRFQANITCNSSIDIGGRNACMKYLTLWQYGRETCLPPKRPNSQINDKDRRSNSNSSEFQEFQFEVQSGTTLAIIG</sequence>
<keyword evidence="1" id="KW-0227">DNA damage</keyword>
<proteinExistence type="inferred from homology"/>
<organism evidence="6">
    <name type="scientific">Onchocerca flexuosa</name>
    <dbReference type="NCBI Taxonomy" id="387005"/>
    <lineage>
        <taxon>Eukaryota</taxon>
        <taxon>Metazoa</taxon>
        <taxon>Ecdysozoa</taxon>
        <taxon>Nematoda</taxon>
        <taxon>Chromadorea</taxon>
        <taxon>Rhabditida</taxon>
        <taxon>Spirurina</taxon>
        <taxon>Spiruromorpha</taxon>
        <taxon>Filarioidea</taxon>
        <taxon>Onchocercidae</taxon>
        <taxon>Onchocerca</taxon>
    </lineage>
</organism>
<dbReference type="Gene3D" id="3.40.50.300">
    <property type="entry name" value="P-loop containing nucleotide triphosphate hydrolases"/>
    <property type="match status" value="1"/>
</dbReference>
<evidence type="ECO:0000256" key="2">
    <source>
        <dbReference type="SAM" id="MobiDB-lite"/>
    </source>
</evidence>
<dbReference type="InterPro" id="IPR027417">
    <property type="entry name" value="P-loop_NTPase"/>
</dbReference>
<keyword evidence="1" id="KW-0067">ATP-binding</keyword>
<dbReference type="GO" id="GO:0000723">
    <property type="term" value="P:telomere maintenance"/>
    <property type="evidence" value="ECO:0007669"/>
    <property type="project" value="InterPro"/>
</dbReference>
<dbReference type="PANTHER" id="PTHR10492:SF57">
    <property type="entry name" value="ATP-DEPENDENT DNA HELICASE"/>
    <property type="match status" value="1"/>
</dbReference>
<dbReference type="Pfam" id="PF05970">
    <property type="entry name" value="PIF1"/>
    <property type="match status" value="1"/>
</dbReference>
<gene>
    <name evidence="4" type="ORF">OFLC_LOCUS13725</name>
</gene>
<keyword evidence="5" id="KW-1185">Reference proteome</keyword>
<keyword evidence="1" id="KW-0347">Helicase</keyword>
<keyword evidence="1" id="KW-0234">DNA repair</keyword>
<dbReference type="GO" id="GO:0006281">
    <property type="term" value="P:DNA repair"/>
    <property type="evidence" value="ECO:0007669"/>
    <property type="project" value="UniProtKB-KW"/>
</dbReference>
<dbReference type="EMBL" id="UZAJ01040359">
    <property type="protein sequence ID" value="VDP14498.1"/>
    <property type="molecule type" value="Genomic_DNA"/>
</dbReference>
<evidence type="ECO:0000313" key="4">
    <source>
        <dbReference type="EMBL" id="VDP14498.1"/>
    </source>
</evidence>
<dbReference type="GO" id="GO:0016787">
    <property type="term" value="F:hydrolase activity"/>
    <property type="evidence" value="ECO:0007669"/>
    <property type="project" value="UniProtKB-KW"/>
</dbReference>
<evidence type="ECO:0000313" key="5">
    <source>
        <dbReference type="Proteomes" id="UP000267606"/>
    </source>
</evidence>
<dbReference type="PANTHER" id="PTHR10492">
    <property type="match status" value="1"/>
</dbReference>
<comment type="catalytic activity">
    <reaction evidence="1">
        <text>ATP + H2O = ADP + phosphate + H(+)</text>
        <dbReference type="Rhea" id="RHEA:13065"/>
        <dbReference type="ChEBI" id="CHEBI:15377"/>
        <dbReference type="ChEBI" id="CHEBI:15378"/>
        <dbReference type="ChEBI" id="CHEBI:30616"/>
        <dbReference type="ChEBI" id="CHEBI:43474"/>
        <dbReference type="ChEBI" id="CHEBI:456216"/>
        <dbReference type="EC" id="5.6.2.3"/>
    </reaction>
</comment>
<dbReference type="GO" id="GO:0005524">
    <property type="term" value="F:ATP binding"/>
    <property type="evidence" value="ECO:0007669"/>
    <property type="project" value="UniProtKB-KW"/>
</dbReference>
<dbReference type="AlphaFoldDB" id="A0A183I1W3"/>
<evidence type="ECO:0000256" key="1">
    <source>
        <dbReference type="RuleBase" id="RU363044"/>
    </source>
</evidence>
<accession>A0A183I1W3</accession>
<dbReference type="STRING" id="387005.A0A183I1W3"/>
<dbReference type="Proteomes" id="UP000267606">
    <property type="component" value="Unassembled WGS sequence"/>
</dbReference>
<keyword evidence="1" id="KW-0547">Nucleotide-binding</keyword>
<feature type="domain" description="DNA helicase Pif1-like DEAD-box helicase" evidence="3">
    <location>
        <begin position="7"/>
        <end position="58"/>
    </location>
</feature>
<dbReference type="WBParaSite" id="OFLC_0001372601-mRNA-1">
    <property type="protein sequence ID" value="OFLC_0001372601-mRNA-1"/>
    <property type="gene ID" value="OFLC_0001372601"/>
</dbReference>
<name>A0A183I1W3_9BILA</name>
<evidence type="ECO:0000313" key="6">
    <source>
        <dbReference type="WBParaSite" id="OFLC_0001372601-mRNA-1"/>
    </source>
</evidence>
<dbReference type="InterPro" id="IPR010285">
    <property type="entry name" value="DNA_helicase_pif1-like_DEAD"/>
</dbReference>
<comment type="cofactor">
    <cofactor evidence="1">
        <name>Mg(2+)</name>
        <dbReference type="ChEBI" id="CHEBI:18420"/>
    </cofactor>
</comment>
<keyword evidence="1" id="KW-0233">DNA recombination</keyword>
<evidence type="ECO:0000259" key="3">
    <source>
        <dbReference type="Pfam" id="PF05970"/>
    </source>
</evidence>
<dbReference type="EC" id="5.6.2.3" evidence="1"/>
<feature type="region of interest" description="Disordered" evidence="2">
    <location>
        <begin position="93"/>
        <end position="114"/>
    </location>
</feature>
<protein>
    <recommendedName>
        <fullName evidence="1">ATP-dependent DNA helicase</fullName>
        <ecNumber evidence="1">5.6.2.3</ecNumber>
    </recommendedName>
</protein>
<comment type="similarity">
    <text evidence="1">Belongs to the helicase family.</text>
</comment>
<dbReference type="GO" id="GO:0043139">
    <property type="term" value="F:5'-3' DNA helicase activity"/>
    <property type="evidence" value="ECO:0007669"/>
    <property type="project" value="UniProtKB-EC"/>
</dbReference>